<protein>
    <submittedName>
        <fullName evidence="8">DNA repair protein RadC</fullName>
    </submittedName>
</protein>
<dbReference type="GO" id="GO:0008237">
    <property type="term" value="F:metallopeptidase activity"/>
    <property type="evidence" value="ECO:0007669"/>
    <property type="project" value="UniProtKB-KW"/>
</dbReference>
<dbReference type="NCBIfam" id="TIGR00608">
    <property type="entry name" value="radc"/>
    <property type="match status" value="1"/>
</dbReference>
<evidence type="ECO:0000256" key="3">
    <source>
        <dbReference type="ARBA" id="ARBA00022801"/>
    </source>
</evidence>
<dbReference type="Proteomes" id="UP000555828">
    <property type="component" value="Unassembled WGS sequence"/>
</dbReference>
<evidence type="ECO:0000256" key="6">
    <source>
        <dbReference type="RuleBase" id="RU003797"/>
    </source>
</evidence>
<dbReference type="EMBL" id="JACHEX010000002">
    <property type="protein sequence ID" value="MBB6062451.1"/>
    <property type="molecule type" value="Genomic_DNA"/>
</dbReference>
<dbReference type="Gene3D" id="1.10.150.20">
    <property type="entry name" value="5' to 3' exonuclease, C-terminal subdomain"/>
    <property type="match status" value="1"/>
</dbReference>
<evidence type="ECO:0000256" key="1">
    <source>
        <dbReference type="ARBA" id="ARBA00022670"/>
    </source>
</evidence>
<dbReference type="GO" id="GO:0046872">
    <property type="term" value="F:metal ion binding"/>
    <property type="evidence" value="ECO:0007669"/>
    <property type="project" value="UniProtKB-KW"/>
</dbReference>
<dbReference type="Gene3D" id="3.40.140.10">
    <property type="entry name" value="Cytidine Deaminase, domain 2"/>
    <property type="match status" value="1"/>
</dbReference>
<sequence length="213" mass="24062">MLPREKLINEGVENLSTEELLAILLRTGTKDLDVLKLSKNLFETFDKSLKKISTASIDELCKVKGLGTVKAVTILAAMELSKRYLLEDRKGKFLNSPELIYEHCLDMKHFEQEVVRVISLNSKLHEISTKDITIGLTDTSLAHPREIYREAIKNSASYVVVVHNHPSGDVRPSKEDRELTLKIKKAGEIIGIKLLDHVIIGNGFYSFKHNKLL</sequence>
<evidence type="ECO:0000256" key="2">
    <source>
        <dbReference type="ARBA" id="ARBA00022723"/>
    </source>
</evidence>
<evidence type="ECO:0000313" key="9">
    <source>
        <dbReference type="Proteomes" id="UP000555828"/>
    </source>
</evidence>
<comment type="caution">
    <text evidence="8">The sequence shown here is derived from an EMBL/GenBank/DDBJ whole genome shotgun (WGS) entry which is preliminary data.</text>
</comment>
<feature type="domain" description="MPN" evidence="7">
    <location>
        <begin position="86"/>
        <end position="213"/>
    </location>
</feature>
<dbReference type="SUPFAM" id="SSF102712">
    <property type="entry name" value="JAB1/MPN domain"/>
    <property type="match status" value="1"/>
</dbReference>
<dbReference type="InterPro" id="IPR001405">
    <property type="entry name" value="UPF0758"/>
</dbReference>
<dbReference type="SUPFAM" id="SSF47781">
    <property type="entry name" value="RuvA domain 2-like"/>
    <property type="match status" value="1"/>
</dbReference>
<keyword evidence="2" id="KW-0479">Metal-binding</keyword>
<keyword evidence="9" id="KW-1185">Reference proteome</keyword>
<reference evidence="8 9" key="1">
    <citation type="submission" date="2020-08" db="EMBL/GenBank/DDBJ databases">
        <title>Genomic Encyclopedia of Type Strains, Phase IV (KMG-IV): sequencing the most valuable type-strain genomes for metagenomic binning, comparative biology and taxonomic classification.</title>
        <authorList>
            <person name="Goeker M."/>
        </authorList>
    </citation>
    <scope>NUCLEOTIDE SEQUENCE [LARGE SCALE GENOMIC DNA]</scope>
    <source>
        <strain evidence="8 9">DSM 13481</strain>
    </source>
</reference>
<gene>
    <name evidence="8" type="ORF">HNP65_000889</name>
</gene>
<dbReference type="PROSITE" id="PS01302">
    <property type="entry name" value="UPF0758"/>
    <property type="match status" value="1"/>
</dbReference>
<evidence type="ECO:0000313" key="8">
    <source>
        <dbReference type="EMBL" id="MBB6062451.1"/>
    </source>
</evidence>
<comment type="similarity">
    <text evidence="6">Belongs to the UPF0758 family.</text>
</comment>
<dbReference type="InterPro" id="IPR037518">
    <property type="entry name" value="MPN"/>
</dbReference>
<dbReference type="PANTHER" id="PTHR30471">
    <property type="entry name" value="DNA REPAIR PROTEIN RADC"/>
    <property type="match status" value="1"/>
</dbReference>
<evidence type="ECO:0000256" key="4">
    <source>
        <dbReference type="ARBA" id="ARBA00022833"/>
    </source>
</evidence>
<dbReference type="GO" id="GO:0006508">
    <property type="term" value="P:proteolysis"/>
    <property type="evidence" value="ECO:0007669"/>
    <property type="project" value="UniProtKB-KW"/>
</dbReference>
<evidence type="ECO:0000256" key="5">
    <source>
        <dbReference type="ARBA" id="ARBA00023049"/>
    </source>
</evidence>
<dbReference type="InterPro" id="IPR010994">
    <property type="entry name" value="RuvA_2-like"/>
</dbReference>
<keyword evidence="3" id="KW-0378">Hydrolase</keyword>
<dbReference type="AlphaFoldDB" id="A0A841GUN8"/>
<organism evidence="8 9">
    <name type="scientific">Thermosipho japonicus</name>
    <dbReference type="NCBI Taxonomy" id="90323"/>
    <lineage>
        <taxon>Bacteria</taxon>
        <taxon>Thermotogati</taxon>
        <taxon>Thermotogota</taxon>
        <taxon>Thermotogae</taxon>
        <taxon>Thermotogales</taxon>
        <taxon>Fervidobacteriaceae</taxon>
        <taxon>Thermosipho</taxon>
    </lineage>
</organism>
<proteinExistence type="inferred from homology"/>
<name>A0A841GUN8_9BACT</name>
<dbReference type="Pfam" id="PF04002">
    <property type="entry name" value="RadC"/>
    <property type="match status" value="1"/>
</dbReference>
<keyword evidence="4" id="KW-0862">Zinc</keyword>
<keyword evidence="1" id="KW-0645">Protease</keyword>
<dbReference type="CDD" id="cd08071">
    <property type="entry name" value="MPN_DUF2466"/>
    <property type="match status" value="1"/>
</dbReference>
<dbReference type="InterPro" id="IPR046778">
    <property type="entry name" value="UPF0758_N"/>
</dbReference>
<dbReference type="RefSeq" id="WP_184619129.1">
    <property type="nucleotide sequence ID" value="NZ_JACHEX010000002.1"/>
</dbReference>
<dbReference type="PROSITE" id="PS50249">
    <property type="entry name" value="MPN"/>
    <property type="match status" value="1"/>
</dbReference>
<evidence type="ECO:0000259" key="7">
    <source>
        <dbReference type="PROSITE" id="PS50249"/>
    </source>
</evidence>
<keyword evidence="5" id="KW-0482">Metalloprotease</keyword>
<dbReference type="InterPro" id="IPR020891">
    <property type="entry name" value="UPF0758_CS"/>
</dbReference>
<dbReference type="InterPro" id="IPR025657">
    <property type="entry name" value="RadC_JAB"/>
</dbReference>
<dbReference type="PANTHER" id="PTHR30471:SF3">
    <property type="entry name" value="UPF0758 PROTEIN YEES-RELATED"/>
    <property type="match status" value="1"/>
</dbReference>
<dbReference type="Pfam" id="PF20582">
    <property type="entry name" value="UPF0758_N"/>
    <property type="match status" value="1"/>
</dbReference>
<accession>A0A841GUN8</accession>
<dbReference type="NCBIfam" id="NF000642">
    <property type="entry name" value="PRK00024.1"/>
    <property type="match status" value="1"/>
</dbReference>